<sequence>MTTEVEKPDPTPETVEAEKRAACQHGDTAVGEKCHECDVMVSIPISMFGGAQSFADVDDWREAVEAERNVGDLTFEFREIMDNIFADDTLEMPAKLNKINSAIDEMKERVDDPEASKEIDLSTATAAELEAHRAPAHTKVTTKREAGADFKASDFASVGDATKPTTWKLRLAQERSGNFTVGQVGRAITAMQPSGFRGQRVDLTAPKDQVVSKIRRAISRTGGTDEQKAKLRERLNAVKDISFGRTEAGGSFSLKEIDGELVWIGVYSNAFIDHDDETLSAASHKEFIAHCEAAQRWPKLQLWHTPGTEFGETKTIGYADRFTVAMGTIDKGREDVARRLEKSGQLAMSHGFAYDPNDRDADGVFSRYRTHEISVLPAGMAANELTGWSLNTEEIQMFEGKQRDFFVAALGEDETKALEAQLAKASEAAEAEGMAFKDILTAVAAPDPAPEPKPEPKADPEGDKSTTATMPEGIAEMIKAVNDGFATVTKTLEQHGEAIEELQQSDAEKLAAKIRPIRIAVPAGASESDDTVMNGNIDRIVRDANKADQPLELDPND</sequence>
<accession>A0A0F9DJK5</accession>
<protein>
    <submittedName>
        <fullName evidence="2">Uncharacterized protein</fullName>
    </submittedName>
</protein>
<dbReference type="AlphaFoldDB" id="A0A0F9DJK5"/>
<name>A0A0F9DJK5_9ZZZZ</name>
<evidence type="ECO:0000313" key="2">
    <source>
        <dbReference type="EMBL" id="KKL61804.1"/>
    </source>
</evidence>
<feature type="compositionally biased region" description="Basic and acidic residues" evidence="1">
    <location>
        <begin position="450"/>
        <end position="464"/>
    </location>
</feature>
<dbReference type="EMBL" id="LAZR01028702">
    <property type="protein sequence ID" value="KKL61804.1"/>
    <property type="molecule type" value="Genomic_DNA"/>
</dbReference>
<feature type="non-terminal residue" evidence="2">
    <location>
        <position position="557"/>
    </location>
</feature>
<gene>
    <name evidence="2" type="ORF">LCGC14_2191640</name>
</gene>
<evidence type="ECO:0000256" key="1">
    <source>
        <dbReference type="SAM" id="MobiDB-lite"/>
    </source>
</evidence>
<organism evidence="2">
    <name type="scientific">marine sediment metagenome</name>
    <dbReference type="NCBI Taxonomy" id="412755"/>
    <lineage>
        <taxon>unclassified sequences</taxon>
        <taxon>metagenomes</taxon>
        <taxon>ecological metagenomes</taxon>
    </lineage>
</organism>
<comment type="caution">
    <text evidence="2">The sequence shown here is derived from an EMBL/GenBank/DDBJ whole genome shotgun (WGS) entry which is preliminary data.</text>
</comment>
<reference evidence="2" key="1">
    <citation type="journal article" date="2015" name="Nature">
        <title>Complex archaea that bridge the gap between prokaryotes and eukaryotes.</title>
        <authorList>
            <person name="Spang A."/>
            <person name="Saw J.H."/>
            <person name="Jorgensen S.L."/>
            <person name="Zaremba-Niedzwiedzka K."/>
            <person name="Martijn J."/>
            <person name="Lind A.E."/>
            <person name="van Eijk R."/>
            <person name="Schleper C."/>
            <person name="Guy L."/>
            <person name="Ettema T.J."/>
        </authorList>
    </citation>
    <scope>NUCLEOTIDE SEQUENCE</scope>
</reference>
<feature type="region of interest" description="Disordered" evidence="1">
    <location>
        <begin position="445"/>
        <end position="468"/>
    </location>
</feature>
<proteinExistence type="predicted"/>